<dbReference type="Gene3D" id="2.40.110.20">
    <property type="match status" value="1"/>
</dbReference>
<evidence type="ECO:0000256" key="2">
    <source>
        <dbReference type="ARBA" id="ARBA00022630"/>
    </source>
</evidence>
<keyword evidence="4" id="KW-0560">Oxidoreductase</keyword>
<dbReference type="Gene3D" id="1.20.140.10">
    <property type="entry name" value="Butyryl-CoA Dehydrogenase, subunit A, domain 3"/>
    <property type="match status" value="1"/>
</dbReference>
<evidence type="ECO:0000259" key="7">
    <source>
        <dbReference type="Pfam" id="PF02770"/>
    </source>
</evidence>
<dbReference type="OrthoDB" id="10251155at2759"/>
<evidence type="ECO:0008006" key="11">
    <source>
        <dbReference type="Google" id="ProtNLM"/>
    </source>
</evidence>
<feature type="domain" description="Acyl-CoA oxidase/dehydrogenase middle" evidence="7">
    <location>
        <begin position="172"/>
        <end position="291"/>
    </location>
</feature>
<comment type="similarity">
    <text evidence="1 4">Belongs to the acyl-CoA dehydrogenase family.</text>
</comment>
<dbReference type="PANTHER" id="PTHR42707:SF2">
    <property type="entry name" value="ACD11 DEHYDROGENASE"/>
    <property type="match status" value="1"/>
</dbReference>
<gene>
    <name evidence="9" type="ORF">OE88DRAFT_1698245</name>
</gene>
<dbReference type="Proteomes" id="UP000305948">
    <property type="component" value="Unassembled WGS sequence"/>
</dbReference>
<dbReference type="InterPro" id="IPR009075">
    <property type="entry name" value="AcylCo_DH/oxidase_C"/>
</dbReference>
<comment type="cofactor">
    <cofactor evidence="4">
        <name>FAD</name>
        <dbReference type="ChEBI" id="CHEBI:57692"/>
    </cofactor>
</comment>
<proteinExistence type="inferred from homology"/>
<name>A0A5C3NFX8_9AGAM</name>
<protein>
    <recommendedName>
        <fullName evidence="11">Acyl-CoA dehydrogenase NM domain-like protein</fullName>
    </recommendedName>
</protein>
<feature type="compositionally biased region" description="Polar residues" evidence="5">
    <location>
        <begin position="181"/>
        <end position="199"/>
    </location>
</feature>
<accession>A0A5C3NFX8</accession>
<dbReference type="SUPFAM" id="SSF47203">
    <property type="entry name" value="Acyl-CoA dehydrogenase C-terminal domain-like"/>
    <property type="match status" value="1"/>
</dbReference>
<dbReference type="STRING" id="5364.A0A5C3NFX8"/>
<dbReference type="GO" id="GO:0003995">
    <property type="term" value="F:acyl-CoA dehydrogenase activity"/>
    <property type="evidence" value="ECO:0007669"/>
    <property type="project" value="TreeGrafter"/>
</dbReference>
<dbReference type="Pfam" id="PF18158">
    <property type="entry name" value="AidB_N"/>
    <property type="match status" value="1"/>
</dbReference>
<evidence type="ECO:0000256" key="5">
    <source>
        <dbReference type="SAM" id="MobiDB-lite"/>
    </source>
</evidence>
<dbReference type="InterPro" id="IPR041504">
    <property type="entry name" value="AidB_N"/>
</dbReference>
<dbReference type="InterPro" id="IPR052904">
    <property type="entry name" value="Acyl-CoA_dehydrogenase-like"/>
</dbReference>
<dbReference type="InterPro" id="IPR006091">
    <property type="entry name" value="Acyl-CoA_Oxase/DH_mid-dom"/>
</dbReference>
<organism evidence="9 10">
    <name type="scientific">Heliocybe sulcata</name>
    <dbReference type="NCBI Taxonomy" id="5364"/>
    <lineage>
        <taxon>Eukaryota</taxon>
        <taxon>Fungi</taxon>
        <taxon>Dikarya</taxon>
        <taxon>Basidiomycota</taxon>
        <taxon>Agaricomycotina</taxon>
        <taxon>Agaricomycetes</taxon>
        <taxon>Gloeophyllales</taxon>
        <taxon>Gloeophyllaceae</taxon>
        <taxon>Heliocybe</taxon>
    </lineage>
</organism>
<evidence type="ECO:0000256" key="4">
    <source>
        <dbReference type="RuleBase" id="RU362125"/>
    </source>
</evidence>
<reference evidence="9 10" key="1">
    <citation type="journal article" date="2019" name="Nat. Ecol. Evol.">
        <title>Megaphylogeny resolves global patterns of mushroom evolution.</title>
        <authorList>
            <person name="Varga T."/>
            <person name="Krizsan K."/>
            <person name="Foldi C."/>
            <person name="Dima B."/>
            <person name="Sanchez-Garcia M."/>
            <person name="Sanchez-Ramirez S."/>
            <person name="Szollosi G.J."/>
            <person name="Szarkandi J.G."/>
            <person name="Papp V."/>
            <person name="Albert L."/>
            <person name="Andreopoulos W."/>
            <person name="Angelini C."/>
            <person name="Antonin V."/>
            <person name="Barry K.W."/>
            <person name="Bougher N.L."/>
            <person name="Buchanan P."/>
            <person name="Buyck B."/>
            <person name="Bense V."/>
            <person name="Catcheside P."/>
            <person name="Chovatia M."/>
            <person name="Cooper J."/>
            <person name="Damon W."/>
            <person name="Desjardin D."/>
            <person name="Finy P."/>
            <person name="Geml J."/>
            <person name="Haridas S."/>
            <person name="Hughes K."/>
            <person name="Justo A."/>
            <person name="Karasinski D."/>
            <person name="Kautmanova I."/>
            <person name="Kiss B."/>
            <person name="Kocsube S."/>
            <person name="Kotiranta H."/>
            <person name="LaButti K.M."/>
            <person name="Lechner B.E."/>
            <person name="Liimatainen K."/>
            <person name="Lipzen A."/>
            <person name="Lukacs Z."/>
            <person name="Mihaltcheva S."/>
            <person name="Morgado L.N."/>
            <person name="Niskanen T."/>
            <person name="Noordeloos M.E."/>
            <person name="Ohm R.A."/>
            <person name="Ortiz-Santana B."/>
            <person name="Ovrebo C."/>
            <person name="Racz N."/>
            <person name="Riley R."/>
            <person name="Savchenko A."/>
            <person name="Shiryaev A."/>
            <person name="Soop K."/>
            <person name="Spirin V."/>
            <person name="Szebenyi C."/>
            <person name="Tomsovsky M."/>
            <person name="Tulloss R.E."/>
            <person name="Uehling J."/>
            <person name="Grigoriev I.V."/>
            <person name="Vagvolgyi C."/>
            <person name="Papp T."/>
            <person name="Martin F.M."/>
            <person name="Miettinen O."/>
            <person name="Hibbett D.S."/>
            <person name="Nagy L.G."/>
        </authorList>
    </citation>
    <scope>NUCLEOTIDE SEQUENCE [LARGE SCALE GENOMIC DNA]</scope>
    <source>
        <strain evidence="9 10">OMC1185</strain>
    </source>
</reference>
<dbReference type="AlphaFoldDB" id="A0A5C3NFX8"/>
<dbReference type="Gene3D" id="6.10.250.600">
    <property type="match status" value="1"/>
</dbReference>
<keyword evidence="2 4" id="KW-0285">Flavoprotein</keyword>
<dbReference type="Pfam" id="PF02770">
    <property type="entry name" value="Acyl-CoA_dh_M"/>
    <property type="match status" value="1"/>
</dbReference>
<keyword evidence="10" id="KW-1185">Reference proteome</keyword>
<dbReference type="SUPFAM" id="SSF56645">
    <property type="entry name" value="Acyl-CoA dehydrogenase NM domain-like"/>
    <property type="match status" value="1"/>
</dbReference>
<feature type="domain" description="Adaptive response protein AidB N-terminal" evidence="8">
    <location>
        <begin position="12"/>
        <end position="162"/>
    </location>
</feature>
<dbReference type="InterPro" id="IPR036250">
    <property type="entry name" value="AcylCo_DH-like_C"/>
</dbReference>
<keyword evidence="3 4" id="KW-0274">FAD</keyword>
<evidence type="ECO:0000259" key="6">
    <source>
        <dbReference type="Pfam" id="PF00441"/>
    </source>
</evidence>
<evidence type="ECO:0000256" key="1">
    <source>
        <dbReference type="ARBA" id="ARBA00009347"/>
    </source>
</evidence>
<evidence type="ECO:0000313" key="9">
    <source>
        <dbReference type="EMBL" id="TFK52431.1"/>
    </source>
</evidence>
<dbReference type="Pfam" id="PF00441">
    <property type="entry name" value="Acyl-CoA_dh_1"/>
    <property type="match status" value="1"/>
</dbReference>
<evidence type="ECO:0000256" key="3">
    <source>
        <dbReference type="ARBA" id="ARBA00022827"/>
    </source>
</evidence>
<evidence type="ECO:0000259" key="8">
    <source>
        <dbReference type="Pfam" id="PF18158"/>
    </source>
</evidence>
<feature type="domain" description="Acyl-CoA dehydrogenase/oxidase C-terminal" evidence="6">
    <location>
        <begin position="301"/>
        <end position="460"/>
    </location>
</feature>
<dbReference type="PANTHER" id="PTHR42707">
    <property type="entry name" value="ACYL-COA DEHYDROGENASE"/>
    <property type="match status" value="1"/>
</dbReference>
<evidence type="ECO:0000313" key="10">
    <source>
        <dbReference type="Proteomes" id="UP000305948"/>
    </source>
</evidence>
<dbReference type="EMBL" id="ML213509">
    <property type="protein sequence ID" value="TFK52431.1"/>
    <property type="molecule type" value="Genomic_DNA"/>
</dbReference>
<sequence length="595" mass="65427">MRAEEGFHQVPYAEGNPYTADPVLPGLLRRLFPRSTLEEIEPDLKRFGDEILTTVRDVSKCATPPHVTQYDHWSRRVDELHTSEGWRELMGLAQREGIIGIFYERQYGELSRVYGFVKMLMATGDTQVVFCPMSMTDGCARVIELQGTSAMKSEIYPRLISRDASQAFVSGQWMTERSGGSDVSQTETSATPKTRSPNPESRLGTPYKLDGFKWFSSATDSDVAIALARTGPPEQGTKSLSLFLVPLRLPLLSESKRPTTRSATSNGILIHRLKQKIGTYILPTAELSLQNTEGYLIGQLNSGVKAIAPVLNITRVHSAISSLGYLRKSFDIARSYAQVRSIHGGKRLLSQNELHVAELAKISLVYRAVAHLTFGVVRLLGKSECGTASEGEERRLRLLTPVAKAFAAEMACQAMPECMAALGGQGYMEETGIGRCIRDGFAEKIWEGTTTVLALDVQRVASSGYNLSAFLQWVNSTLSSCPTRMATEGVLLGDALKELQAAYMPPVSPFVTRPALFLFGYIASSLYLLEHAVWSSATSQPEQETDVEVFRRWVVEGGLQGAMEAVRKARAAEPESRFQADHAIVYGNGRAPAKL</sequence>
<dbReference type="InterPro" id="IPR009100">
    <property type="entry name" value="AcylCoA_DH/oxidase_NM_dom_sf"/>
</dbReference>
<feature type="region of interest" description="Disordered" evidence="5">
    <location>
        <begin position="175"/>
        <end position="205"/>
    </location>
</feature>